<dbReference type="SUPFAM" id="SSF51735">
    <property type="entry name" value="NAD(P)-binding Rossmann-fold domains"/>
    <property type="match status" value="1"/>
</dbReference>
<dbReference type="PANTHER" id="PTHR32338">
    <property type="entry name" value="N-ACETYL-GAMMA-GLUTAMYL-PHOSPHATE REDUCTASE, CHLOROPLASTIC-RELATED-RELATED"/>
    <property type="match status" value="1"/>
</dbReference>
<protein>
    <recommendedName>
        <fullName evidence="7">N-acetyl-gamma-glutamyl-phosphate reductase</fullName>
        <shortName evidence="7">AGPR</shortName>
        <ecNumber evidence="7">1.2.1.38</ecNumber>
    </recommendedName>
    <alternativeName>
        <fullName evidence="7">N-acetyl-glutamate semialdehyde dehydrogenase</fullName>
        <shortName evidence="7">NAGSA dehydrogenase</shortName>
    </alternativeName>
</protein>
<dbReference type="Pfam" id="PF01118">
    <property type="entry name" value="Semialdhyde_dh"/>
    <property type="match status" value="1"/>
</dbReference>
<gene>
    <name evidence="7" type="primary">argC</name>
    <name evidence="10" type="ORF">SAMN05216333_10681</name>
</gene>
<dbReference type="OrthoDB" id="9801289at2"/>
<dbReference type="AlphaFoldDB" id="A0A1H8MZ21"/>
<dbReference type="STRING" id="42354.SAMN05216333_10681"/>
<dbReference type="InterPro" id="IPR023013">
    <property type="entry name" value="AGPR_AS"/>
</dbReference>
<keyword evidence="2 7" id="KW-0055">Arginine biosynthesis</keyword>
<dbReference type="PANTHER" id="PTHR32338:SF10">
    <property type="entry name" value="N-ACETYL-GAMMA-GLUTAMYL-PHOSPHATE REDUCTASE, CHLOROPLASTIC-RELATED"/>
    <property type="match status" value="1"/>
</dbReference>
<dbReference type="Proteomes" id="UP000198814">
    <property type="component" value="Unassembled WGS sequence"/>
</dbReference>
<dbReference type="GO" id="GO:0006526">
    <property type="term" value="P:L-arginine biosynthetic process"/>
    <property type="evidence" value="ECO:0007669"/>
    <property type="project" value="UniProtKB-UniRule"/>
</dbReference>
<dbReference type="HAMAP" id="MF_00150">
    <property type="entry name" value="ArgC_type1"/>
    <property type="match status" value="1"/>
</dbReference>
<feature type="domain" description="Semialdehyde dehydrogenase NAD-binding" evidence="9">
    <location>
        <begin position="3"/>
        <end position="141"/>
    </location>
</feature>
<accession>A0A1H8MZ21</accession>
<evidence type="ECO:0000256" key="1">
    <source>
        <dbReference type="ARBA" id="ARBA00004862"/>
    </source>
</evidence>
<dbReference type="InterPro" id="IPR000706">
    <property type="entry name" value="AGPR_type-1"/>
</dbReference>
<keyword evidence="11" id="KW-1185">Reference proteome</keyword>
<dbReference type="InterPro" id="IPR050085">
    <property type="entry name" value="AGPR"/>
</dbReference>
<organism evidence="10 11">
    <name type="scientific">Nitrosomonas oligotropha</name>
    <dbReference type="NCBI Taxonomy" id="42354"/>
    <lineage>
        <taxon>Bacteria</taxon>
        <taxon>Pseudomonadati</taxon>
        <taxon>Pseudomonadota</taxon>
        <taxon>Betaproteobacteria</taxon>
        <taxon>Nitrosomonadales</taxon>
        <taxon>Nitrosomonadaceae</taxon>
        <taxon>Nitrosomonas</taxon>
    </lineage>
</organism>
<dbReference type="InterPro" id="IPR000534">
    <property type="entry name" value="Semialdehyde_DH_NAD-bd"/>
</dbReference>
<comment type="function">
    <text evidence="7">Catalyzes the NADPH-dependent reduction of N-acetyl-5-glutamyl phosphate to yield N-acetyl-L-glutamate 5-semialdehyde.</text>
</comment>
<dbReference type="GO" id="GO:0003942">
    <property type="term" value="F:N-acetyl-gamma-glutamyl-phosphate reductase activity"/>
    <property type="evidence" value="ECO:0007669"/>
    <property type="project" value="UniProtKB-UniRule"/>
</dbReference>
<evidence type="ECO:0000259" key="9">
    <source>
        <dbReference type="SMART" id="SM00859"/>
    </source>
</evidence>
<dbReference type="EC" id="1.2.1.38" evidence="7"/>
<dbReference type="FunFam" id="3.30.360.10:FF:000014">
    <property type="entry name" value="N-acetyl-gamma-glutamyl-phosphate reductase"/>
    <property type="match status" value="1"/>
</dbReference>
<evidence type="ECO:0000313" key="11">
    <source>
        <dbReference type="Proteomes" id="UP000198814"/>
    </source>
</evidence>
<evidence type="ECO:0000256" key="6">
    <source>
        <dbReference type="ARBA" id="ARBA00050557"/>
    </source>
</evidence>
<evidence type="ECO:0000256" key="5">
    <source>
        <dbReference type="ARBA" id="ARBA00023002"/>
    </source>
</evidence>
<dbReference type="InterPro" id="IPR058924">
    <property type="entry name" value="AGPR_dimerisation_dom"/>
</dbReference>
<feature type="active site" evidence="7 8">
    <location>
        <position position="149"/>
    </location>
</feature>
<keyword evidence="4 7" id="KW-0521">NADP</keyword>
<keyword evidence="5 7" id="KW-0560">Oxidoreductase</keyword>
<dbReference type="Pfam" id="PF22698">
    <property type="entry name" value="Semialdhyde_dhC_1"/>
    <property type="match status" value="1"/>
</dbReference>
<evidence type="ECO:0000256" key="7">
    <source>
        <dbReference type="HAMAP-Rule" id="MF_00150"/>
    </source>
</evidence>
<reference evidence="11" key="1">
    <citation type="submission" date="2016-10" db="EMBL/GenBank/DDBJ databases">
        <authorList>
            <person name="Varghese N."/>
            <person name="Submissions S."/>
        </authorList>
    </citation>
    <scope>NUCLEOTIDE SEQUENCE [LARGE SCALE GENOMIC DNA]</scope>
    <source>
        <strain evidence="11">Nm76</strain>
    </source>
</reference>
<evidence type="ECO:0000256" key="8">
    <source>
        <dbReference type="PROSITE-ProRule" id="PRU10010"/>
    </source>
</evidence>
<dbReference type="GO" id="GO:0005737">
    <property type="term" value="C:cytoplasm"/>
    <property type="evidence" value="ECO:0007669"/>
    <property type="project" value="UniProtKB-SubCell"/>
</dbReference>
<name>A0A1H8MZ21_9PROT</name>
<dbReference type="Gene3D" id="3.30.360.10">
    <property type="entry name" value="Dihydrodipicolinate Reductase, domain 2"/>
    <property type="match status" value="1"/>
</dbReference>
<dbReference type="InterPro" id="IPR036291">
    <property type="entry name" value="NAD(P)-bd_dom_sf"/>
</dbReference>
<dbReference type="GO" id="GO:0070401">
    <property type="term" value="F:NADP+ binding"/>
    <property type="evidence" value="ECO:0007669"/>
    <property type="project" value="InterPro"/>
</dbReference>
<evidence type="ECO:0000256" key="3">
    <source>
        <dbReference type="ARBA" id="ARBA00022605"/>
    </source>
</evidence>
<dbReference type="RefSeq" id="WP_090317404.1">
    <property type="nucleotide sequence ID" value="NZ_FNOE01000006.1"/>
</dbReference>
<dbReference type="NCBIfam" id="TIGR01850">
    <property type="entry name" value="argC"/>
    <property type="match status" value="1"/>
</dbReference>
<dbReference type="CDD" id="cd17895">
    <property type="entry name" value="AGPR_1_N"/>
    <property type="match status" value="1"/>
</dbReference>
<evidence type="ECO:0000256" key="4">
    <source>
        <dbReference type="ARBA" id="ARBA00022857"/>
    </source>
</evidence>
<evidence type="ECO:0000313" key="10">
    <source>
        <dbReference type="EMBL" id="SEO22564.1"/>
    </source>
</evidence>
<dbReference type="UniPathway" id="UPA00068">
    <property type="reaction ID" value="UER00108"/>
</dbReference>
<dbReference type="Gene3D" id="3.40.50.720">
    <property type="entry name" value="NAD(P)-binding Rossmann-like Domain"/>
    <property type="match status" value="1"/>
</dbReference>
<comment type="similarity">
    <text evidence="7">Belongs to the NAGSA dehydrogenase family. Type 1 subfamily.</text>
</comment>
<comment type="pathway">
    <text evidence="1 7">Amino-acid biosynthesis; L-arginine biosynthesis; N(2)-acetyl-L-ornithine from L-glutamate: step 3/4.</text>
</comment>
<proteinExistence type="inferred from homology"/>
<dbReference type="EMBL" id="FODO01000006">
    <property type="protein sequence ID" value="SEO22564.1"/>
    <property type="molecule type" value="Genomic_DNA"/>
</dbReference>
<dbReference type="CDD" id="cd23934">
    <property type="entry name" value="AGPR_1_C"/>
    <property type="match status" value="1"/>
</dbReference>
<keyword evidence="7" id="KW-0963">Cytoplasm</keyword>
<dbReference type="SMART" id="SM00859">
    <property type="entry name" value="Semialdhyde_dh"/>
    <property type="match status" value="1"/>
</dbReference>
<evidence type="ECO:0000256" key="2">
    <source>
        <dbReference type="ARBA" id="ARBA00022571"/>
    </source>
</evidence>
<dbReference type="PROSITE" id="PS01224">
    <property type="entry name" value="ARGC"/>
    <property type="match status" value="1"/>
</dbReference>
<sequence>MINVGIVGGTGYTGVELLRLLAQHPKVKIKAITSRSEAGMSVAELFTNLRGHIDLKFSDPADAKLAKCDVVFFATPNGIAMQQAESLLKADVKVIDLAADFRIKDVAEWEKWYGMQHACPNLVAEAVYGLPEINREKVKNARLIANPGCYPTAVQLGFLPLIEAGVVDIKHLIADVKSGVSGAGRKAEIHTLHAEASDNFKAYGVPGHRHLPEIRQGLSNVAKKPVGLTFVPHLVPMIRGIHATLYAKLTKQLDLQALYEKRYQDEAFVDVLPAGKHPETRSVRGSNLCRIAVHQPQNSDTVVILSVTDNLVKGAAGQAIQNMNIMFGLPETLGINQVPLLP</sequence>
<dbReference type="SUPFAM" id="SSF55347">
    <property type="entry name" value="Glyceraldehyde-3-phosphate dehydrogenase-like, C-terminal domain"/>
    <property type="match status" value="1"/>
</dbReference>
<keyword evidence="3 7" id="KW-0028">Amino-acid biosynthesis</keyword>
<comment type="catalytic activity">
    <reaction evidence="6 7">
        <text>N-acetyl-L-glutamate 5-semialdehyde + phosphate + NADP(+) = N-acetyl-L-glutamyl 5-phosphate + NADPH + H(+)</text>
        <dbReference type="Rhea" id="RHEA:21588"/>
        <dbReference type="ChEBI" id="CHEBI:15378"/>
        <dbReference type="ChEBI" id="CHEBI:29123"/>
        <dbReference type="ChEBI" id="CHEBI:43474"/>
        <dbReference type="ChEBI" id="CHEBI:57783"/>
        <dbReference type="ChEBI" id="CHEBI:57936"/>
        <dbReference type="ChEBI" id="CHEBI:58349"/>
        <dbReference type="EC" id="1.2.1.38"/>
    </reaction>
</comment>
<dbReference type="GO" id="GO:0051287">
    <property type="term" value="F:NAD binding"/>
    <property type="evidence" value="ECO:0007669"/>
    <property type="project" value="InterPro"/>
</dbReference>
<comment type="subcellular location">
    <subcellularLocation>
        <location evidence="7">Cytoplasm</location>
    </subcellularLocation>
</comment>